<comment type="subcellular location">
    <subcellularLocation>
        <location evidence="1">Endoplasmic reticulum membrane</location>
        <topology evidence="1">Single-pass membrane protein</topology>
    </subcellularLocation>
</comment>
<dbReference type="Gene3D" id="3.40.30.10">
    <property type="entry name" value="Glutaredoxin"/>
    <property type="match status" value="3"/>
</dbReference>
<dbReference type="AlphaFoldDB" id="A0A1M2W184"/>
<dbReference type="SUPFAM" id="SSF52833">
    <property type="entry name" value="Thioredoxin-like"/>
    <property type="match status" value="3"/>
</dbReference>
<dbReference type="InterPro" id="IPR013766">
    <property type="entry name" value="Thioredoxin_domain"/>
</dbReference>
<dbReference type="STRING" id="154538.A0A1M2W184"/>
<dbReference type="PROSITE" id="PS51352">
    <property type="entry name" value="THIOREDOXIN_2"/>
    <property type="match status" value="2"/>
</dbReference>
<comment type="function">
    <text evidence="5">Probable disulfide isomerase, which participates in the folding of proteins containing disulfide bonds. May act as a dithiol oxidase. Acts as a regulator of endoplasmic reticulum-mitochondria contact sites via its ability to regulate redox signals.</text>
</comment>
<evidence type="ECO:0000259" key="8">
    <source>
        <dbReference type="PROSITE" id="PS51352"/>
    </source>
</evidence>
<feature type="chain" id="PRO_5012431374" evidence="7">
    <location>
        <begin position="30"/>
        <end position="583"/>
    </location>
</feature>
<dbReference type="InterPro" id="IPR017937">
    <property type="entry name" value="Thioredoxin_CS"/>
</dbReference>
<dbReference type="Pfam" id="PF13848">
    <property type="entry name" value="Thioredoxin_6"/>
    <property type="match status" value="1"/>
</dbReference>
<feature type="compositionally biased region" description="Low complexity" evidence="6">
    <location>
        <begin position="148"/>
        <end position="162"/>
    </location>
</feature>
<dbReference type="Proteomes" id="UP000184267">
    <property type="component" value="Unassembled WGS sequence"/>
</dbReference>
<dbReference type="GO" id="GO:0005789">
    <property type="term" value="C:endoplasmic reticulum membrane"/>
    <property type="evidence" value="ECO:0007669"/>
    <property type="project" value="UniProtKB-SubCell"/>
</dbReference>
<dbReference type="OrthoDB" id="72053at2759"/>
<feature type="domain" description="Thioredoxin" evidence="8">
    <location>
        <begin position="13"/>
        <end position="140"/>
    </location>
</feature>
<feature type="domain" description="Thioredoxin" evidence="8">
    <location>
        <begin position="154"/>
        <end position="278"/>
    </location>
</feature>
<dbReference type="OMA" id="IFVYFYD"/>
<evidence type="ECO:0000313" key="10">
    <source>
        <dbReference type="Proteomes" id="UP000184267"/>
    </source>
</evidence>
<feature type="region of interest" description="Disordered" evidence="6">
    <location>
        <begin position="139"/>
        <end position="171"/>
    </location>
</feature>
<dbReference type="InterPro" id="IPR036249">
    <property type="entry name" value="Thioredoxin-like_sf"/>
</dbReference>
<dbReference type="PROSITE" id="PS00194">
    <property type="entry name" value="THIOREDOXIN_1"/>
    <property type="match status" value="1"/>
</dbReference>
<feature type="signal peptide" evidence="7">
    <location>
        <begin position="1"/>
        <end position="29"/>
    </location>
</feature>
<keyword evidence="2" id="KW-0812">Transmembrane</keyword>
<gene>
    <name evidence="9" type="ORF">TRAPUB_9928</name>
</gene>
<evidence type="ECO:0000256" key="6">
    <source>
        <dbReference type="SAM" id="MobiDB-lite"/>
    </source>
</evidence>
<reference evidence="9 10" key="1">
    <citation type="submission" date="2016-10" db="EMBL/GenBank/DDBJ databases">
        <title>Genome sequence of the basidiomycete white-rot fungus Trametes pubescens.</title>
        <authorList>
            <person name="Makela M.R."/>
            <person name="Granchi Z."/>
            <person name="Peng M."/>
            <person name="De Vries R.P."/>
            <person name="Grigoriev I."/>
            <person name="Riley R."/>
            <person name="Hilden K."/>
        </authorList>
    </citation>
    <scope>NUCLEOTIDE SEQUENCE [LARGE SCALE GENOMIC DNA]</scope>
    <source>
        <strain evidence="9 10">FBCC735</strain>
    </source>
</reference>
<protein>
    <submittedName>
        <fullName evidence="9">Thioredoxin domain-containing protein 5</fullName>
    </submittedName>
</protein>
<dbReference type="EMBL" id="MNAD01000397">
    <property type="protein sequence ID" value="OJT13532.1"/>
    <property type="molecule type" value="Genomic_DNA"/>
</dbReference>
<name>A0A1M2W184_TRAPU</name>
<evidence type="ECO:0000256" key="7">
    <source>
        <dbReference type="SAM" id="SignalP"/>
    </source>
</evidence>
<evidence type="ECO:0000256" key="4">
    <source>
        <dbReference type="ARBA" id="ARBA00023136"/>
    </source>
</evidence>
<accession>A0A1M2W184</accession>
<evidence type="ECO:0000256" key="2">
    <source>
        <dbReference type="ARBA" id="ARBA00022692"/>
    </source>
</evidence>
<dbReference type="CDD" id="cd02961">
    <property type="entry name" value="PDI_a_family"/>
    <property type="match status" value="1"/>
</dbReference>
<evidence type="ECO:0000256" key="5">
    <source>
        <dbReference type="ARBA" id="ARBA00045246"/>
    </source>
</evidence>
<dbReference type="PANTHER" id="PTHR46426:SF1">
    <property type="entry name" value="PROTEIN DISULFIDE-ISOMERASE TMX3"/>
    <property type="match status" value="1"/>
</dbReference>
<comment type="caution">
    <text evidence="9">The sequence shown here is derived from an EMBL/GenBank/DDBJ whole genome shotgun (WGS) entry which is preliminary data.</text>
</comment>
<dbReference type="Pfam" id="PF00085">
    <property type="entry name" value="Thioredoxin"/>
    <property type="match status" value="2"/>
</dbReference>
<dbReference type="PANTHER" id="PTHR46426">
    <property type="entry name" value="PROTEIN DISULFIDE-ISOMERASE TMX3"/>
    <property type="match status" value="1"/>
</dbReference>
<keyword evidence="10" id="KW-1185">Reference proteome</keyword>
<evidence type="ECO:0000256" key="3">
    <source>
        <dbReference type="ARBA" id="ARBA00022989"/>
    </source>
</evidence>
<sequence>MKLLSRARLAFSLLVSSVILASTALPVESSETELLVLTPDNFETTVSEGVWFVEHFSPYCGHCRNFAPTWKQLVEQTEKKADPGIHLAQVNCAIDGDLCRKNKVDGYPQMNLYKNGKYVETFKKARSLEILTEYLDAHAEPRAPPAPTTTAAPEPTAEPAPAVREKKPDVNPSGTVLKLNEANFRTYVDKGGILVKFFAPWCGHCKKLAPIWEQLAGEMQHTLEVAEVNCEDHGALCRLEGVSGYPMLFYYGGKEAKTEYTGARKLEPLKAFADKVSGPGVQELKYGELEARVAENSVLYLLLYAPSDRAIFNQVVDASHVLFGSPPLYTSSSSAFYDHYNIKAGTVAIVALKDHDPNVPAAVYEIPKPVSTADDRQELVDWLLRNRLPTALELDSDNFQDVMNAPHKPLVVLVATASRDLKQTAKEVGELARKWRDARGRAPVVFAWMDADKWGKWLKSMYGIKAGGLPRAVVANHTSLVYWDTDQFGETISLTSASVFSAVNGAMKGTIPYKHSENTIERLARYLNDKLVSVETYVVSNPWHTALWGFVLLIALFLGIKRLLSDTEDSREGGYLRKGGRLD</sequence>
<evidence type="ECO:0000313" key="9">
    <source>
        <dbReference type="EMBL" id="OJT13532.1"/>
    </source>
</evidence>
<proteinExistence type="predicted"/>
<organism evidence="9 10">
    <name type="scientific">Trametes pubescens</name>
    <name type="common">White-rot fungus</name>
    <dbReference type="NCBI Taxonomy" id="154538"/>
    <lineage>
        <taxon>Eukaryota</taxon>
        <taxon>Fungi</taxon>
        <taxon>Dikarya</taxon>
        <taxon>Basidiomycota</taxon>
        <taxon>Agaricomycotina</taxon>
        <taxon>Agaricomycetes</taxon>
        <taxon>Polyporales</taxon>
        <taxon>Polyporaceae</taxon>
        <taxon>Trametes</taxon>
    </lineage>
</organism>
<keyword evidence="3" id="KW-1133">Transmembrane helix</keyword>
<keyword evidence="7" id="KW-0732">Signal</keyword>
<evidence type="ECO:0000256" key="1">
    <source>
        <dbReference type="ARBA" id="ARBA00004389"/>
    </source>
</evidence>
<dbReference type="InterPro" id="IPR052250">
    <property type="entry name" value="PDI_TMX3"/>
</dbReference>
<keyword evidence="4" id="KW-0472">Membrane</keyword>